<evidence type="ECO:0000313" key="3">
    <source>
        <dbReference type="Proteomes" id="UP000320390"/>
    </source>
</evidence>
<evidence type="ECO:0000256" key="1">
    <source>
        <dbReference type="SAM" id="SignalP"/>
    </source>
</evidence>
<evidence type="ECO:0000313" key="2">
    <source>
        <dbReference type="EMBL" id="QDV08895.1"/>
    </source>
</evidence>
<accession>A0A518EXS5</accession>
<sequence length="209" mass="22957" precursor="true">MVSPFSIAAAPIATTLLLGALLLGTSGCASTPGVVLDAPPSEMYSAMTRDMDRRGGSAAVFEATAGRQEERYAEMMRRAEAGELKTAEEHFYAGAILVRSSEMDQLLMAESLGRRAAIMGDRRGLPVAGEAVDRQAMTQDLPQKYGTQYSYSPVTGNWQIYRLDPSTTDEQRAETGLPPLSWFEGRVRMLNESERSEHLRRELKLPPVN</sequence>
<protein>
    <recommendedName>
        <fullName evidence="4">Lipoprotein</fullName>
    </recommendedName>
</protein>
<feature type="chain" id="PRO_5021719659" description="Lipoprotein" evidence="1">
    <location>
        <begin position="30"/>
        <end position="209"/>
    </location>
</feature>
<dbReference type="OrthoDB" id="9814760at2"/>
<proteinExistence type="predicted"/>
<keyword evidence="3" id="KW-1185">Reference proteome</keyword>
<dbReference type="EMBL" id="CP036434">
    <property type="protein sequence ID" value="QDV08895.1"/>
    <property type="molecule type" value="Genomic_DNA"/>
</dbReference>
<reference evidence="2 3" key="1">
    <citation type="submission" date="2019-02" db="EMBL/GenBank/DDBJ databases">
        <title>Deep-cultivation of Planctomycetes and their phenomic and genomic characterization uncovers novel biology.</title>
        <authorList>
            <person name="Wiegand S."/>
            <person name="Jogler M."/>
            <person name="Boedeker C."/>
            <person name="Pinto D."/>
            <person name="Vollmers J."/>
            <person name="Rivas-Marin E."/>
            <person name="Kohn T."/>
            <person name="Peeters S.H."/>
            <person name="Heuer A."/>
            <person name="Rast P."/>
            <person name="Oberbeckmann S."/>
            <person name="Bunk B."/>
            <person name="Jeske O."/>
            <person name="Meyerdierks A."/>
            <person name="Storesund J.E."/>
            <person name="Kallscheuer N."/>
            <person name="Luecker S."/>
            <person name="Lage O.M."/>
            <person name="Pohl T."/>
            <person name="Merkel B.J."/>
            <person name="Hornburger P."/>
            <person name="Mueller R.-W."/>
            <person name="Bruemmer F."/>
            <person name="Labrenz M."/>
            <person name="Spormann A.M."/>
            <person name="Op den Camp H."/>
            <person name="Overmann J."/>
            <person name="Amann R."/>
            <person name="Jetten M.S.M."/>
            <person name="Mascher T."/>
            <person name="Medema M.H."/>
            <person name="Devos D.P."/>
            <person name="Kaster A.-K."/>
            <person name="Ovreas L."/>
            <person name="Rohde M."/>
            <person name="Galperin M.Y."/>
            <person name="Jogler C."/>
        </authorList>
    </citation>
    <scope>NUCLEOTIDE SEQUENCE [LARGE SCALE GENOMIC DNA]</scope>
    <source>
        <strain evidence="2 3">Poly30</strain>
    </source>
</reference>
<keyword evidence="1" id="KW-0732">Signal</keyword>
<evidence type="ECO:0008006" key="4">
    <source>
        <dbReference type="Google" id="ProtNLM"/>
    </source>
</evidence>
<feature type="signal peptide" evidence="1">
    <location>
        <begin position="1"/>
        <end position="29"/>
    </location>
</feature>
<dbReference type="Proteomes" id="UP000320390">
    <property type="component" value="Chromosome"/>
</dbReference>
<name>A0A518EXS5_9BACT</name>
<organism evidence="2 3">
    <name type="scientific">Saltatorellus ferox</name>
    <dbReference type="NCBI Taxonomy" id="2528018"/>
    <lineage>
        <taxon>Bacteria</taxon>
        <taxon>Pseudomonadati</taxon>
        <taxon>Planctomycetota</taxon>
        <taxon>Planctomycetia</taxon>
        <taxon>Planctomycetia incertae sedis</taxon>
        <taxon>Saltatorellus</taxon>
    </lineage>
</organism>
<gene>
    <name evidence="2" type="ORF">Poly30_44500</name>
</gene>
<dbReference type="AlphaFoldDB" id="A0A518EXS5"/>
<dbReference type="RefSeq" id="WP_145202329.1">
    <property type="nucleotide sequence ID" value="NZ_CP036434.1"/>
</dbReference>